<evidence type="ECO:0000313" key="3">
    <source>
        <dbReference type="Proteomes" id="UP000729402"/>
    </source>
</evidence>
<dbReference type="Proteomes" id="UP000729402">
    <property type="component" value="Unassembled WGS sequence"/>
</dbReference>
<proteinExistence type="predicted"/>
<evidence type="ECO:0000256" key="1">
    <source>
        <dbReference type="SAM" id="MobiDB-lite"/>
    </source>
</evidence>
<keyword evidence="3" id="KW-1185">Reference proteome</keyword>
<comment type="caution">
    <text evidence="2">The sequence shown here is derived from an EMBL/GenBank/DDBJ whole genome shotgun (WGS) entry which is preliminary data.</text>
</comment>
<organism evidence="2 3">
    <name type="scientific">Zizania palustris</name>
    <name type="common">Northern wild rice</name>
    <dbReference type="NCBI Taxonomy" id="103762"/>
    <lineage>
        <taxon>Eukaryota</taxon>
        <taxon>Viridiplantae</taxon>
        <taxon>Streptophyta</taxon>
        <taxon>Embryophyta</taxon>
        <taxon>Tracheophyta</taxon>
        <taxon>Spermatophyta</taxon>
        <taxon>Magnoliopsida</taxon>
        <taxon>Liliopsida</taxon>
        <taxon>Poales</taxon>
        <taxon>Poaceae</taxon>
        <taxon>BOP clade</taxon>
        <taxon>Oryzoideae</taxon>
        <taxon>Oryzeae</taxon>
        <taxon>Zizaniinae</taxon>
        <taxon>Zizania</taxon>
    </lineage>
</organism>
<dbReference type="EMBL" id="JAAALK010000086">
    <property type="protein sequence ID" value="KAG8082313.1"/>
    <property type="molecule type" value="Genomic_DNA"/>
</dbReference>
<feature type="compositionally biased region" description="Basic residues" evidence="1">
    <location>
        <begin position="79"/>
        <end position="91"/>
    </location>
</feature>
<accession>A0A8J5TFY6</accession>
<dbReference type="AlphaFoldDB" id="A0A8J5TFY6"/>
<feature type="region of interest" description="Disordered" evidence="1">
    <location>
        <begin position="79"/>
        <end position="148"/>
    </location>
</feature>
<gene>
    <name evidence="2" type="ORF">GUJ93_ZPchr0014g47059</name>
</gene>
<reference evidence="2" key="2">
    <citation type="submission" date="2021-02" db="EMBL/GenBank/DDBJ databases">
        <authorList>
            <person name="Kimball J.A."/>
            <person name="Haas M.W."/>
            <person name="Macchietto M."/>
            <person name="Kono T."/>
            <person name="Duquette J."/>
            <person name="Shao M."/>
        </authorList>
    </citation>
    <scope>NUCLEOTIDE SEQUENCE</scope>
    <source>
        <tissue evidence="2">Fresh leaf tissue</tissue>
    </source>
</reference>
<evidence type="ECO:0000313" key="2">
    <source>
        <dbReference type="EMBL" id="KAG8082313.1"/>
    </source>
</evidence>
<reference evidence="2" key="1">
    <citation type="journal article" date="2021" name="bioRxiv">
        <title>Whole Genome Assembly and Annotation of Northern Wild Rice, Zizania palustris L., Supports a Whole Genome Duplication in the Zizania Genus.</title>
        <authorList>
            <person name="Haas M."/>
            <person name="Kono T."/>
            <person name="Macchietto M."/>
            <person name="Millas R."/>
            <person name="McGilp L."/>
            <person name="Shao M."/>
            <person name="Duquette J."/>
            <person name="Hirsch C.N."/>
            <person name="Kimball J."/>
        </authorList>
    </citation>
    <scope>NUCLEOTIDE SEQUENCE</scope>
    <source>
        <tissue evidence="2">Fresh leaf tissue</tissue>
    </source>
</reference>
<protein>
    <submittedName>
        <fullName evidence="2">Uncharacterized protein</fullName>
    </submittedName>
</protein>
<feature type="compositionally biased region" description="Basic and acidic residues" evidence="1">
    <location>
        <begin position="124"/>
        <end position="140"/>
    </location>
</feature>
<sequence length="180" mass="20111">MNPVHPELVGVKALFTPGLPQLRLLCPCRYPYLTSWPPPRSTPMSTYCENKQNARDAPFNATPLPLLQSPLAATGVPLRPRRQHHYDRRRHPELVHPSVATEDRQISIADEDPNTSAAPTHHRPQPDNHSSRQRYPRDPLEEPGANSAIGRCFNSKRAALRKALGDVCGGKLVKKSKPMI</sequence>
<name>A0A8J5TFY6_ZIZPA</name>